<dbReference type="KEGG" id="fso:Fsol_00760"/>
<comment type="function">
    <text evidence="6">HflC and HflK could regulate a protease.</text>
</comment>
<comment type="subcellular location">
    <subcellularLocation>
        <location evidence="1">Membrane</location>
        <topology evidence="1">Single-pass membrane protein</topology>
    </subcellularLocation>
</comment>
<feature type="transmembrane region" description="Helical" evidence="7">
    <location>
        <begin position="20"/>
        <end position="41"/>
    </location>
</feature>
<feature type="domain" description="Band 7" evidence="8">
    <location>
        <begin position="36"/>
        <end position="201"/>
    </location>
</feature>
<dbReference type="Gene3D" id="3.30.479.30">
    <property type="entry name" value="Band 7 domain"/>
    <property type="match status" value="1"/>
</dbReference>
<dbReference type="PANTHER" id="PTHR42911">
    <property type="entry name" value="MODULATOR OF FTSH PROTEASE HFLC"/>
    <property type="match status" value="1"/>
</dbReference>
<dbReference type="GO" id="GO:0008233">
    <property type="term" value="F:peptidase activity"/>
    <property type="evidence" value="ECO:0007669"/>
    <property type="project" value="UniProtKB-KW"/>
</dbReference>
<proteinExistence type="inferred from homology"/>
<dbReference type="Pfam" id="PF01145">
    <property type="entry name" value="Band_7"/>
    <property type="match status" value="1"/>
</dbReference>
<evidence type="ECO:0000256" key="6">
    <source>
        <dbReference type="PIRNR" id="PIRNR005651"/>
    </source>
</evidence>
<dbReference type="PIRSF" id="PIRSF005651">
    <property type="entry name" value="HflC"/>
    <property type="match status" value="1"/>
</dbReference>
<evidence type="ECO:0000256" key="4">
    <source>
        <dbReference type="ARBA" id="ARBA00022989"/>
    </source>
</evidence>
<sequence length="306" mass="34874">MQEDLRINSNINMNFNHRRVLLLIVSLSAFAVLSLSSIYILHQTQYALVLQLGKPIKVIKAPGLCVKLPFIQNVIFFDNRIQNITFSSNDANEFVTAEQKTMKADAYCKYRIVEPLRFYESVNNEYVFRERLLAVIESSLRKIIGSVSFNDVLRENRKVVIENVLLNVKTQMRAFGIEVIDVRLVSVQLPEKALKAVYERMKTDREKEAVEIRSQGAAQAKLVRTTAEKDCALIIAEAERRAQEIMGEGDAEAAKIVASAAAVDKDFYVFYKRIEGYKKALSDKTYFLLSNEMGFLDTFFKGVKSE</sequence>
<dbReference type="EMBL" id="CP025989">
    <property type="protein sequence ID" value="AWD33536.1"/>
    <property type="molecule type" value="Genomic_DNA"/>
</dbReference>
<accession>A0A2U8BT40</accession>
<name>A0A2U8BT40_9RICK</name>
<evidence type="ECO:0000256" key="7">
    <source>
        <dbReference type="SAM" id="Phobius"/>
    </source>
</evidence>
<dbReference type="InterPro" id="IPR010200">
    <property type="entry name" value="HflC"/>
</dbReference>
<dbReference type="CDD" id="cd03405">
    <property type="entry name" value="SPFH_HflC"/>
    <property type="match status" value="1"/>
</dbReference>
<dbReference type="GO" id="GO:0006508">
    <property type="term" value="P:proteolysis"/>
    <property type="evidence" value="ECO:0007669"/>
    <property type="project" value="UniProtKB-KW"/>
</dbReference>
<evidence type="ECO:0000256" key="1">
    <source>
        <dbReference type="ARBA" id="ARBA00004167"/>
    </source>
</evidence>
<keyword evidence="9" id="KW-0378">Hydrolase</keyword>
<gene>
    <name evidence="9" type="ORF">Fsol_00760</name>
</gene>
<evidence type="ECO:0000259" key="8">
    <source>
        <dbReference type="SMART" id="SM00244"/>
    </source>
</evidence>
<evidence type="ECO:0000256" key="5">
    <source>
        <dbReference type="ARBA" id="ARBA00023136"/>
    </source>
</evidence>
<dbReference type="InterPro" id="IPR036013">
    <property type="entry name" value="Band_7/SPFH_dom_sf"/>
</dbReference>
<dbReference type="SUPFAM" id="SSF117892">
    <property type="entry name" value="Band 7/SPFH domain"/>
    <property type="match status" value="1"/>
</dbReference>
<keyword evidence="5 7" id="KW-0472">Membrane</keyword>
<evidence type="ECO:0000313" key="9">
    <source>
        <dbReference type="EMBL" id="AWD33536.1"/>
    </source>
</evidence>
<comment type="similarity">
    <text evidence="2 6">Belongs to the band 7/mec-2 family. HflC subfamily.</text>
</comment>
<evidence type="ECO:0000256" key="2">
    <source>
        <dbReference type="ARBA" id="ARBA00007862"/>
    </source>
</evidence>
<dbReference type="PANTHER" id="PTHR42911:SF1">
    <property type="entry name" value="MODULATOR OF FTSH PROTEASE HFLC"/>
    <property type="match status" value="1"/>
</dbReference>
<dbReference type="InterPro" id="IPR001107">
    <property type="entry name" value="Band_7"/>
</dbReference>
<keyword evidence="3 7" id="KW-0812">Transmembrane</keyword>
<dbReference type="GO" id="GO:0016020">
    <property type="term" value="C:membrane"/>
    <property type="evidence" value="ECO:0007669"/>
    <property type="project" value="UniProtKB-SubCell"/>
</dbReference>
<reference evidence="9 10" key="1">
    <citation type="journal article" date="2018" name="Genome Biol. Evol.">
        <title>The Genome Sequence of "Candidatus Fokinia solitaria": Insights on Reductive Evolution in Rickettsiales.</title>
        <authorList>
            <person name="Floriano A.M."/>
            <person name="Castelli M."/>
            <person name="Krenek S."/>
            <person name="Berendonk T.U."/>
            <person name="Bazzocchi C."/>
            <person name="Petroni G."/>
            <person name="Sassera D."/>
        </authorList>
    </citation>
    <scope>NUCLEOTIDE SEQUENCE [LARGE SCALE GENOMIC DNA]</scope>
    <source>
        <strain evidence="9">Rio ETE_ALG 3VII</strain>
    </source>
</reference>
<evidence type="ECO:0000313" key="10">
    <source>
        <dbReference type="Proteomes" id="UP000244519"/>
    </source>
</evidence>
<dbReference type="AlphaFoldDB" id="A0A2U8BT40"/>
<keyword evidence="4 7" id="KW-1133">Transmembrane helix</keyword>
<keyword evidence="10" id="KW-1185">Reference proteome</keyword>
<evidence type="ECO:0000256" key="3">
    <source>
        <dbReference type="ARBA" id="ARBA00022692"/>
    </source>
</evidence>
<keyword evidence="9" id="KW-0645">Protease</keyword>
<dbReference type="SMART" id="SM00244">
    <property type="entry name" value="PHB"/>
    <property type="match status" value="1"/>
</dbReference>
<dbReference type="Proteomes" id="UP000244519">
    <property type="component" value="Chromosome"/>
</dbReference>
<organism evidence="9 10">
    <name type="scientific">Candidatus Fokinia solitaria</name>
    <dbReference type="NCBI Taxonomy" id="1802984"/>
    <lineage>
        <taxon>Bacteria</taxon>
        <taxon>Pseudomonadati</taxon>
        <taxon>Pseudomonadota</taxon>
        <taxon>Alphaproteobacteria</taxon>
        <taxon>Rickettsiales</taxon>
        <taxon>Candidatus Midichloriaceae</taxon>
        <taxon>Candidatus Fokinia</taxon>
    </lineage>
</organism>
<protein>
    <recommendedName>
        <fullName evidence="6">Protein HflC</fullName>
    </recommendedName>
</protein>